<gene>
    <name evidence="1" type="ORF">EZV62_008511</name>
</gene>
<dbReference type="PANTHER" id="PTHR34222">
    <property type="entry name" value="GAG_PRE-INTEGRS DOMAIN-CONTAINING PROTEIN"/>
    <property type="match status" value="1"/>
</dbReference>
<sequence>MWDYVSGTVTCPKSTDNDYDKLTRMWNIANAKIITWINNSVESSIGIHLAKRYQINMDLREAKQGERSIQEFYSYLTELWDQLALMDPTELAKDRTYQKLWEEHKLVELLMALRDDFENLRSFMLHQSHLPTVSIIVNELLAKKTRLKSLHLMSYSGSS</sequence>
<accession>A0A5C7IFL5</accession>
<dbReference type="Proteomes" id="UP000323000">
    <property type="component" value="Chromosome 3"/>
</dbReference>
<dbReference type="OrthoDB" id="1706811at2759"/>
<dbReference type="EMBL" id="VAHF01000003">
    <property type="protein sequence ID" value="TXG67236.1"/>
    <property type="molecule type" value="Genomic_DNA"/>
</dbReference>
<dbReference type="AlphaFoldDB" id="A0A5C7IFL5"/>
<comment type="caution">
    <text evidence="1">The sequence shown here is derived from an EMBL/GenBank/DDBJ whole genome shotgun (WGS) entry which is preliminary data.</text>
</comment>
<reference evidence="2" key="1">
    <citation type="journal article" date="2019" name="Gigascience">
        <title>De novo genome assembly of the endangered Acer yangbiense, a plant species with extremely small populations endemic to Yunnan Province, China.</title>
        <authorList>
            <person name="Yang J."/>
            <person name="Wariss H.M."/>
            <person name="Tao L."/>
            <person name="Zhang R."/>
            <person name="Yun Q."/>
            <person name="Hollingsworth P."/>
            <person name="Dao Z."/>
            <person name="Luo G."/>
            <person name="Guo H."/>
            <person name="Ma Y."/>
            <person name="Sun W."/>
        </authorList>
    </citation>
    <scope>NUCLEOTIDE SEQUENCE [LARGE SCALE GENOMIC DNA]</scope>
    <source>
        <strain evidence="2">cv. Malutang</strain>
    </source>
</reference>
<proteinExistence type="predicted"/>
<keyword evidence="2" id="KW-1185">Reference proteome</keyword>
<evidence type="ECO:0008006" key="3">
    <source>
        <dbReference type="Google" id="ProtNLM"/>
    </source>
</evidence>
<evidence type="ECO:0000313" key="1">
    <source>
        <dbReference type="EMBL" id="TXG67236.1"/>
    </source>
</evidence>
<name>A0A5C7IFL5_9ROSI</name>
<dbReference type="PANTHER" id="PTHR34222:SF100">
    <property type="entry name" value="CCHC-TYPE DOMAIN-CONTAINING PROTEIN"/>
    <property type="match status" value="1"/>
</dbReference>
<protein>
    <recommendedName>
        <fullName evidence="3">Retrotransposon gag domain-containing protein</fullName>
    </recommendedName>
</protein>
<organism evidence="1 2">
    <name type="scientific">Acer yangbiense</name>
    <dbReference type="NCBI Taxonomy" id="1000413"/>
    <lineage>
        <taxon>Eukaryota</taxon>
        <taxon>Viridiplantae</taxon>
        <taxon>Streptophyta</taxon>
        <taxon>Embryophyta</taxon>
        <taxon>Tracheophyta</taxon>
        <taxon>Spermatophyta</taxon>
        <taxon>Magnoliopsida</taxon>
        <taxon>eudicotyledons</taxon>
        <taxon>Gunneridae</taxon>
        <taxon>Pentapetalae</taxon>
        <taxon>rosids</taxon>
        <taxon>malvids</taxon>
        <taxon>Sapindales</taxon>
        <taxon>Sapindaceae</taxon>
        <taxon>Hippocastanoideae</taxon>
        <taxon>Acereae</taxon>
        <taxon>Acer</taxon>
    </lineage>
</organism>
<evidence type="ECO:0000313" key="2">
    <source>
        <dbReference type="Proteomes" id="UP000323000"/>
    </source>
</evidence>